<dbReference type="PROSITE" id="PS00018">
    <property type="entry name" value="EF_HAND_1"/>
    <property type="match status" value="1"/>
</dbReference>
<organism evidence="1 2">
    <name type="scientific">Rotaria sordida</name>
    <dbReference type="NCBI Taxonomy" id="392033"/>
    <lineage>
        <taxon>Eukaryota</taxon>
        <taxon>Metazoa</taxon>
        <taxon>Spiralia</taxon>
        <taxon>Gnathifera</taxon>
        <taxon>Rotifera</taxon>
        <taxon>Eurotatoria</taxon>
        <taxon>Bdelloidea</taxon>
        <taxon>Philodinida</taxon>
        <taxon>Philodinidae</taxon>
        <taxon>Rotaria</taxon>
    </lineage>
</organism>
<evidence type="ECO:0000313" key="1">
    <source>
        <dbReference type="EMBL" id="CAF1528838.1"/>
    </source>
</evidence>
<gene>
    <name evidence="1" type="ORF">SEV965_LOCUS37411</name>
</gene>
<dbReference type="AlphaFoldDB" id="A0A815VIT6"/>
<dbReference type="EMBL" id="CAJNOU010007704">
    <property type="protein sequence ID" value="CAF1528838.1"/>
    <property type="molecule type" value="Genomic_DNA"/>
</dbReference>
<sequence length="163" mass="19313">MHSIVADDTKMENNSQEEIEWQLASKCVIVRDSFILKILSSNLLSKYCGKYFLHEDLYDVDEKILLLLGMEKLNIHEIIKIIKKQFLIQEQSTNNSIEQIAQWLMCFNYCLEQMKYFDNNDDNTIQLQELKMIPIENQTELVSTNEMKIFFPDTKQTNFTEID</sequence>
<name>A0A815VIT6_9BILA</name>
<evidence type="ECO:0008006" key="3">
    <source>
        <dbReference type="Google" id="ProtNLM"/>
    </source>
</evidence>
<comment type="caution">
    <text evidence="1">The sequence shown here is derived from an EMBL/GenBank/DDBJ whole genome shotgun (WGS) entry which is preliminary data.</text>
</comment>
<protein>
    <recommendedName>
        <fullName evidence="3">EF-hand domain-containing protein</fullName>
    </recommendedName>
</protein>
<proteinExistence type="predicted"/>
<evidence type="ECO:0000313" key="2">
    <source>
        <dbReference type="Proteomes" id="UP000663889"/>
    </source>
</evidence>
<dbReference type="InterPro" id="IPR018247">
    <property type="entry name" value="EF_Hand_1_Ca_BS"/>
</dbReference>
<reference evidence="1" key="1">
    <citation type="submission" date="2021-02" db="EMBL/GenBank/DDBJ databases">
        <authorList>
            <person name="Nowell W R."/>
        </authorList>
    </citation>
    <scope>NUCLEOTIDE SEQUENCE</scope>
</reference>
<dbReference type="Proteomes" id="UP000663889">
    <property type="component" value="Unassembled WGS sequence"/>
</dbReference>
<accession>A0A815VIT6</accession>